<protein>
    <submittedName>
        <fullName evidence="1">Uncharacterized protein</fullName>
    </submittedName>
</protein>
<dbReference type="EMBL" id="WPIN01000021">
    <property type="protein sequence ID" value="MVM35259.1"/>
    <property type="molecule type" value="Genomic_DNA"/>
</dbReference>
<proteinExistence type="predicted"/>
<sequence length="170" mass="19510">MDNLLAEQAELNALIEKGAFFTTPKQSLLRFWGSEERRFTIKPFFLGTIDRLGAEFFDMGFSEAAIDADPFGESKRLASQNAKRCARVVAIAILNRKWPIKFLTPFLANYLLWRVTPNKLWQLTLIINQMMNLGDFTNSIRYLQVTRTTAPALVEEKPENQESDDENSED</sequence>
<evidence type="ECO:0000313" key="2">
    <source>
        <dbReference type="Proteomes" id="UP000436006"/>
    </source>
</evidence>
<dbReference type="Proteomes" id="UP000436006">
    <property type="component" value="Unassembled WGS sequence"/>
</dbReference>
<name>A0A7K1SN87_9BACT</name>
<dbReference type="AlphaFoldDB" id="A0A7K1SN87"/>
<evidence type="ECO:0000313" key="1">
    <source>
        <dbReference type="EMBL" id="MVM35259.1"/>
    </source>
</evidence>
<dbReference type="RefSeq" id="WP_157590065.1">
    <property type="nucleotide sequence ID" value="NZ_WPIN01000021.1"/>
</dbReference>
<accession>A0A7K1SN87</accession>
<organism evidence="1 2">
    <name type="scientific">Spirosoma arboris</name>
    <dbReference type="NCBI Taxonomy" id="2682092"/>
    <lineage>
        <taxon>Bacteria</taxon>
        <taxon>Pseudomonadati</taxon>
        <taxon>Bacteroidota</taxon>
        <taxon>Cytophagia</taxon>
        <taxon>Cytophagales</taxon>
        <taxon>Cytophagaceae</taxon>
        <taxon>Spirosoma</taxon>
    </lineage>
</organism>
<keyword evidence="2" id="KW-1185">Reference proteome</keyword>
<reference evidence="1 2" key="1">
    <citation type="submission" date="2019-12" db="EMBL/GenBank/DDBJ databases">
        <title>Spirosoma sp. HMF4905 genome sequencing and assembly.</title>
        <authorList>
            <person name="Kang H."/>
            <person name="Cha I."/>
            <person name="Kim H."/>
            <person name="Joh K."/>
        </authorList>
    </citation>
    <scope>NUCLEOTIDE SEQUENCE [LARGE SCALE GENOMIC DNA]</scope>
    <source>
        <strain evidence="1 2">HMF4905</strain>
    </source>
</reference>
<gene>
    <name evidence="1" type="ORF">GO755_34880</name>
</gene>
<comment type="caution">
    <text evidence="1">The sequence shown here is derived from an EMBL/GenBank/DDBJ whole genome shotgun (WGS) entry which is preliminary data.</text>
</comment>